<proteinExistence type="predicted"/>
<name>A0A1I9FZY6_BRUMA</name>
<dbReference type="EMBL" id="LN856352">
    <property type="protein sequence ID" value="CDP91344.1"/>
    <property type="molecule type" value="Genomic_DNA"/>
</dbReference>
<gene>
    <name evidence="1" type="primary">Bm14373</name>
    <name evidence="1" type="ORF">BM_Bm14373</name>
</gene>
<protein>
    <submittedName>
        <fullName evidence="1">Bm14373</fullName>
    </submittedName>
</protein>
<reference evidence="1" key="1">
    <citation type="journal article" date="2007" name="Science">
        <title>Draft genome of the filarial nematode parasite Brugia malayi.</title>
        <authorList>
            <person name="Ghedin E."/>
            <person name="Wang S."/>
            <person name="Spiro D."/>
            <person name="Caler E."/>
            <person name="Zhao Q."/>
            <person name="Crabtree J."/>
            <person name="Allen J.E."/>
            <person name="Delcher A.L."/>
            <person name="Guiliano D.B."/>
            <person name="Miranda-Saavedra D."/>
            <person name="Angiuoli S.V."/>
            <person name="Creasy T."/>
            <person name="Amedeo P."/>
            <person name="Haas B."/>
            <person name="El-Sayed N.M."/>
            <person name="Wortman J.R."/>
            <person name="Feldblyum T."/>
            <person name="Tallon L."/>
            <person name="Schatz M."/>
            <person name="Shumway M."/>
            <person name="Koo H."/>
            <person name="Salzberg S.L."/>
            <person name="Schobel S."/>
            <person name="Pertea M."/>
            <person name="Pop M."/>
            <person name="White O."/>
            <person name="Barton G.J."/>
            <person name="Carlow C.K."/>
            <person name="Crawford M.J."/>
            <person name="Daub J."/>
            <person name="Dimmic M.W."/>
            <person name="Estes C.F."/>
            <person name="Foster J.M."/>
            <person name="Ganatra M."/>
            <person name="Gregory W.F."/>
            <person name="Johnson N.M."/>
            <person name="Jin J."/>
            <person name="Komuniecki R."/>
            <person name="Korf I."/>
            <person name="Kumar S."/>
            <person name="Laney S."/>
            <person name="Li B.W."/>
            <person name="Li W."/>
            <person name="Lindblom T.H."/>
            <person name="Lustigman S."/>
            <person name="Ma D."/>
            <person name="Maina C.V."/>
            <person name="Martin D.M."/>
            <person name="McCarter J.P."/>
            <person name="McReynolds L."/>
            <person name="Mitreva M."/>
            <person name="Nutman T.B."/>
            <person name="Parkinson J."/>
            <person name="Peregrin-Alvarez J.M."/>
            <person name="Poole C."/>
            <person name="Ren Q."/>
            <person name="Saunders L."/>
            <person name="Sluder A.E."/>
            <person name="Smith K."/>
            <person name="Stanke M."/>
            <person name="Unnasch T.R."/>
            <person name="Ware J."/>
            <person name="Wei A.D."/>
            <person name="Weil G."/>
            <person name="Williams D.J."/>
            <person name="Zhang Y."/>
            <person name="Williams S.A."/>
            <person name="Fraser-Liggett C."/>
            <person name="Slatko B."/>
            <person name="Blaxter M.L."/>
            <person name="Scott A.L."/>
        </authorList>
    </citation>
    <scope>NUCLEOTIDE SEQUENCE</scope>
    <source>
        <strain evidence="1">FR3</strain>
    </source>
</reference>
<organism evidence="1">
    <name type="scientific">Brugia malayi</name>
    <name type="common">Filarial nematode worm</name>
    <dbReference type="NCBI Taxonomy" id="6279"/>
    <lineage>
        <taxon>Eukaryota</taxon>
        <taxon>Metazoa</taxon>
        <taxon>Ecdysozoa</taxon>
        <taxon>Nematoda</taxon>
        <taxon>Chromadorea</taxon>
        <taxon>Rhabditida</taxon>
        <taxon>Spirurina</taxon>
        <taxon>Spiruromorpha</taxon>
        <taxon>Filarioidea</taxon>
        <taxon>Onchocercidae</taxon>
        <taxon>Brugia</taxon>
    </lineage>
</organism>
<accession>A0A1I9FZY6</accession>
<dbReference type="AlphaFoldDB" id="A0A1I9FZY6"/>
<sequence length="52" mass="6057">MVETKNSIEKLEGVNFCILLRHLLCFEIVEEQETNNGLVDRLGVRGEKRQRV</sequence>
<evidence type="ECO:0000313" key="1">
    <source>
        <dbReference type="EMBL" id="CDP91344.1"/>
    </source>
</evidence>
<reference evidence="1" key="2">
    <citation type="submission" date="2012-12" db="EMBL/GenBank/DDBJ databases">
        <authorList>
            <consortium name="WormBase Consortium"/>
            <person name="Ghedin E."/>
            <person name="Paulini M."/>
        </authorList>
    </citation>
    <scope>NUCLEOTIDE SEQUENCE</scope>
    <source>
        <strain evidence="1">FR3</strain>
    </source>
</reference>